<gene>
    <name evidence="1" type="ORF">CFP56_007720</name>
</gene>
<evidence type="ECO:0000313" key="1">
    <source>
        <dbReference type="EMBL" id="KAK7859171.1"/>
    </source>
</evidence>
<feature type="non-terminal residue" evidence="1">
    <location>
        <position position="1"/>
    </location>
</feature>
<sequence>GVSLRFQSTQSNNTLISNIQFSLSTNNLWVREREREIRKLLKARFWICILQARELDFGLLQLFGTIIV</sequence>
<organism evidence="1">
    <name type="scientific">Quercus suber</name>
    <name type="common">Cork oak</name>
    <dbReference type="NCBI Taxonomy" id="58331"/>
    <lineage>
        <taxon>Eukaryota</taxon>
        <taxon>Viridiplantae</taxon>
        <taxon>Streptophyta</taxon>
        <taxon>Embryophyta</taxon>
        <taxon>Tracheophyta</taxon>
        <taxon>Spermatophyta</taxon>
        <taxon>Magnoliopsida</taxon>
        <taxon>eudicotyledons</taxon>
        <taxon>Gunneridae</taxon>
        <taxon>Pentapetalae</taxon>
        <taxon>rosids</taxon>
        <taxon>fabids</taxon>
        <taxon>Fagales</taxon>
        <taxon>Fagaceae</taxon>
        <taxon>Quercus</taxon>
    </lineage>
</organism>
<dbReference type="EMBL" id="PKMF04000014">
    <property type="protein sequence ID" value="KAK7859171.1"/>
    <property type="molecule type" value="Genomic_DNA"/>
</dbReference>
<reference evidence="1" key="3">
    <citation type="submission" date="2023-07" db="EMBL/GenBank/DDBJ databases">
        <title>An improved reference 1 genome and first organelle genomes of Quercus suber.</title>
        <authorList>
            <consortium name="Genosuber Consortium"/>
            <person name="Usie A."/>
            <person name="Serra O."/>
            <person name="Barros P."/>
        </authorList>
    </citation>
    <scope>NUCLEOTIDE SEQUENCE</scope>
    <source>
        <strain evidence="1">HL8</strain>
        <tissue evidence="1">Leaves</tissue>
    </source>
</reference>
<dbReference type="AlphaFoldDB" id="A0AAW0M6S9"/>
<proteinExistence type="predicted"/>
<comment type="caution">
    <text evidence="1">The sequence shown here is derived from an EMBL/GenBank/DDBJ whole genome shotgun (WGS) entry which is preliminary data.</text>
</comment>
<accession>A0AAW0M6S9</accession>
<protein>
    <submittedName>
        <fullName evidence="1">Uncharacterized protein</fullName>
    </submittedName>
</protein>
<reference evidence="1" key="2">
    <citation type="journal article" date="2018" name="Sci. Data">
        <title>The draft genome sequence of cork oak.</title>
        <authorList>
            <person name="Ramos A.M."/>
            <person name="Usie A."/>
            <person name="Barbosa P."/>
            <person name="Barros P.M."/>
            <person name="Capote T."/>
            <person name="Chaves I."/>
            <person name="Simoes F."/>
            <person name="Abreu I."/>
            <person name="Carrasquinho I."/>
            <person name="Faro C."/>
            <person name="Guimaraes J.B."/>
            <person name="Mendonca D."/>
            <person name="Nobrega F."/>
            <person name="Rodrigues L."/>
            <person name="Saibo N.J.M."/>
            <person name="Varela M.C."/>
            <person name="Egas C."/>
            <person name="Matos J."/>
            <person name="Miguel C.M."/>
            <person name="Oliveira M.M."/>
            <person name="Ricardo C.P."/>
            <person name="Goncalves S."/>
        </authorList>
    </citation>
    <scope>NUCLEOTIDE SEQUENCE [LARGE SCALE GENOMIC DNA]</scope>
    <source>
        <strain evidence="1">HL8</strain>
    </source>
</reference>
<reference evidence="1" key="1">
    <citation type="submission" date="2017-12" db="EMBL/GenBank/DDBJ databases">
        <authorList>
            <person name="Barbosa P."/>
            <person name="Usie A."/>
            <person name="Ramos A.M."/>
        </authorList>
    </citation>
    <scope>NUCLEOTIDE SEQUENCE</scope>
    <source>
        <strain evidence="1">HL8</strain>
        <tissue evidence="1">Leaves</tissue>
    </source>
</reference>
<name>A0AAW0M6S9_QUESU</name>